<dbReference type="AlphaFoldDB" id="A0AAU9K7K8"/>
<dbReference type="SUPFAM" id="SSF47095">
    <property type="entry name" value="HMG-box"/>
    <property type="match status" value="1"/>
</dbReference>
<protein>
    <submittedName>
        <fullName evidence="2">Uncharacterized protein</fullName>
    </submittedName>
</protein>
<organism evidence="2 3">
    <name type="scientific">Blepharisma stoltei</name>
    <dbReference type="NCBI Taxonomy" id="1481888"/>
    <lineage>
        <taxon>Eukaryota</taxon>
        <taxon>Sar</taxon>
        <taxon>Alveolata</taxon>
        <taxon>Ciliophora</taxon>
        <taxon>Postciliodesmatophora</taxon>
        <taxon>Heterotrichea</taxon>
        <taxon>Heterotrichida</taxon>
        <taxon>Blepharismidae</taxon>
        <taxon>Blepharisma</taxon>
    </lineage>
</organism>
<gene>
    <name evidence="2" type="ORF">BSTOLATCC_MIC60812</name>
</gene>
<comment type="caution">
    <text evidence="2">The sequence shown here is derived from an EMBL/GenBank/DDBJ whole genome shotgun (WGS) entry which is preliminary data.</text>
</comment>
<sequence>MDPDESILNMSFHIRHSSKVMQQITNKYRKERQTEKRPSNSQKQYMKLLVDVWKTLPDEEKPNYQALSGINQKKKPKDFNSSSSPNKTIRNCPKENINELNNDTHAFHRSNTGK</sequence>
<accession>A0AAU9K7K8</accession>
<feature type="compositionally biased region" description="Polar residues" evidence="1">
    <location>
        <begin position="79"/>
        <end position="89"/>
    </location>
</feature>
<evidence type="ECO:0000313" key="2">
    <source>
        <dbReference type="EMBL" id="CAG9334192.1"/>
    </source>
</evidence>
<feature type="compositionally biased region" description="Polar residues" evidence="1">
    <location>
        <begin position="98"/>
        <end position="114"/>
    </location>
</feature>
<dbReference type="InterPro" id="IPR036910">
    <property type="entry name" value="HMG_box_dom_sf"/>
</dbReference>
<evidence type="ECO:0000313" key="3">
    <source>
        <dbReference type="Proteomes" id="UP001162131"/>
    </source>
</evidence>
<feature type="region of interest" description="Disordered" evidence="1">
    <location>
        <begin position="66"/>
        <end position="114"/>
    </location>
</feature>
<dbReference type="Proteomes" id="UP001162131">
    <property type="component" value="Unassembled WGS sequence"/>
</dbReference>
<reference evidence="2" key="1">
    <citation type="submission" date="2021-09" db="EMBL/GenBank/DDBJ databases">
        <authorList>
            <consortium name="AG Swart"/>
            <person name="Singh M."/>
            <person name="Singh A."/>
            <person name="Seah K."/>
            <person name="Emmerich C."/>
        </authorList>
    </citation>
    <scope>NUCLEOTIDE SEQUENCE</scope>
    <source>
        <strain evidence="2">ATCC30299</strain>
    </source>
</reference>
<keyword evidence="3" id="KW-1185">Reference proteome</keyword>
<name>A0AAU9K7K8_9CILI</name>
<evidence type="ECO:0000256" key="1">
    <source>
        <dbReference type="SAM" id="MobiDB-lite"/>
    </source>
</evidence>
<proteinExistence type="predicted"/>
<dbReference type="EMBL" id="CAJZBQ010000058">
    <property type="protein sequence ID" value="CAG9334192.1"/>
    <property type="molecule type" value="Genomic_DNA"/>
</dbReference>